<evidence type="ECO:0000256" key="7">
    <source>
        <dbReference type="PROSITE-ProRule" id="PRU00267"/>
    </source>
</evidence>
<evidence type="ECO:0000256" key="2">
    <source>
        <dbReference type="ARBA" id="ARBA00010615"/>
    </source>
</evidence>
<dbReference type="GO" id="GO:0005737">
    <property type="term" value="C:cytoplasm"/>
    <property type="evidence" value="ECO:0007669"/>
    <property type="project" value="UniProtKB-SubCell"/>
</dbReference>
<feature type="DNA-binding region" description="HMG box" evidence="7">
    <location>
        <begin position="125"/>
        <end position="191"/>
    </location>
</feature>
<feature type="domain" description="HMG box" evidence="10">
    <location>
        <begin position="223"/>
        <end position="295"/>
    </location>
</feature>
<dbReference type="GO" id="GO:0005634">
    <property type="term" value="C:nucleus"/>
    <property type="evidence" value="ECO:0007669"/>
    <property type="project" value="UniProtKB-UniRule"/>
</dbReference>
<keyword evidence="5 8" id="KW-0863">Zinc-finger</keyword>
<reference evidence="13" key="1">
    <citation type="submission" date="2021-10" db="EMBL/GenBank/DDBJ databases">
        <title>De novo Genome Assembly of Clathrus columnatus (Basidiomycota, Fungi) Using Illumina and Nanopore Sequence Data.</title>
        <authorList>
            <person name="Ogiso-Tanaka E."/>
            <person name="Itagaki H."/>
            <person name="Hosoya T."/>
            <person name="Hosaka K."/>
        </authorList>
    </citation>
    <scope>NUCLEOTIDE SEQUENCE</scope>
    <source>
        <strain evidence="13">MO-923</strain>
    </source>
</reference>
<dbReference type="AlphaFoldDB" id="A0AAV5AJZ4"/>
<evidence type="ECO:0000259" key="11">
    <source>
        <dbReference type="PROSITE" id="PS50897"/>
    </source>
</evidence>
<dbReference type="InterPro" id="IPR024964">
    <property type="entry name" value="CTLH/CRA"/>
</dbReference>
<keyword evidence="14" id="KW-1185">Reference proteome</keyword>
<dbReference type="SMART" id="SM00398">
    <property type="entry name" value="HMG"/>
    <property type="match status" value="2"/>
</dbReference>
<dbReference type="PANTHER" id="PTHR12170:SF2">
    <property type="entry name" value="E3 UBIQUITIN-PROTEIN TRANSFERASE MAEA"/>
    <property type="match status" value="1"/>
</dbReference>
<comment type="similarity">
    <text evidence="2">Belongs to the FYV10 family.</text>
</comment>
<protein>
    <recommendedName>
        <fullName evidence="15">HMG box domain-containing protein</fullName>
    </recommendedName>
</protein>
<evidence type="ECO:0000313" key="13">
    <source>
        <dbReference type="EMBL" id="GJJ14954.1"/>
    </source>
</evidence>
<feature type="domain" description="CTLH" evidence="11">
    <location>
        <begin position="444"/>
        <end position="500"/>
    </location>
</feature>
<keyword evidence="6" id="KW-0862">Zinc</keyword>
<dbReference type="SUPFAM" id="SSF47095">
    <property type="entry name" value="HMG-box"/>
    <property type="match status" value="2"/>
</dbReference>
<dbReference type="CDD" id="cd16659">
    <property type="entry name" value="RING-Ubox_Emp"/>
    <property type="match status" value="1"/>
</dbReference>
<comment type="caution">
    <text evidence="13">The sequence shown here is derived from an EMBL/GenBank/DDBJ whole genome shotgun (WGS) entry which is preliminary data.</text>
</comment>
<evidence type="ECO:0000259" key="12">
    <source>
        <dbReference type="PROSITE" id="PS51867"/>
    </source>
</evidence>
<dbReference type="PANTHER" id="PTHR12170">
    <property type="entry name" value="MACROPHAGE ERYTHROBLAST ATTACHER-RELATED"/>
    <property type="match status" value="1"/>
</dbReference>
<dbReference type="Proteomes" id="UP001050691">
    <property type="component" value="Unassembled WGS sequence"/>
</dbReference>
<feature type="compositionally biased region" description="Basic residues" evidence="9">
    <location>
        <begin position="62"/>
        <end position="82"/>
    </location>
</feature>
<evidence type="ECO:0000259" key="10">
    <source>
        <dbReference type="PROSITE" id="PS50118"/>
    </source>
</evidence>
<feature type="zinc finger region" description="RING-Gid-type" evidence="8">
    <location>
        <begin position="651"/>
        <end position="721"/>
    </location>
</feature>
<keyword evidence="4" id="KW-0479">Metal-binding</keyword>
<feature type="region of interest" description="Disordered" evidence="9">
    <location>
        <begin position="49"/>
        <end position="124"/>
    </location>
</feature>
<keyword evidence="3" id="KW-0963">Cytoplasm</keyword>
<evidence type="ECO:0000256" key="8">
    <source>
        <dbReference type="PROSITE-ProRule" id="PRU01215"/>
    </source>
</evidence>
<dbReference type="InterPro" id="IPR006595">
    <property type="entry name" value="CTLH_C"/>
</dbReference>
<dbReference type="InterPro" id="IPR044063">
    <property type="entry name" value="ZF_RING_GID"/>
</dbReference>
<dbReference type="Gene3D" id="1.10.30.10">
    <property type="entry name" value="High mobility group box domain"/>
    <property type="match status" value="2"/>
</dbReference>
<dbReference type="Pfam" id="PF10607">
    <property type="entry name" value="CTLH"/>
    <property type="match status" value="1"/>
</dbReference>
<dbReference type="InterPro" id="IPR013144">
    <property type="entry name" value="CRA_dom"/>
</dbReference>
<dbReference type="InterPro" id="IPR045098">
    <property type="entry name" value="Fyv10_fam"/>
</dbReference>
<dbReference type="GO" id="GO:0008270">
    <property type="term" value="F:zinc ion binding"/>
    <property type="evidence" value="ECO:0007669"/>
    <property type="project" value="UniProtKB-KW"/>
</dbReference>
<evidence type="ECO:0000256" key="4">
    <source>
        <dbReference type="ARBA" id="ARBA00022723"/>
    </source>
</evidence>
<proteinExistence type="inferred from homology"/>
<evidence type="ECO:0008006" key="15">
    <source>
        <dbReference type="Google" id="ProtNLM"/>
    </source>
</evidence>
<dbReference type="InterPro" id="IPR009071">
    <property type="entry name" value="HMG_box_dom"/>
</dbReference>
<gene>
    <name evidence="13" type="ORF">Clacol_009224</name>
</gene>
<dbReference type="GO" id="GO:0034657">
    <property type="term" value="C:GID complex"/>
    <property type="evidence" value="ECO:0007669"/>
    <property type="project" value="TreeGrafter"/>
</dbReference>
<dbReference type="SMART" id="SM00668">
    <property type="entry name" value="CTLH"/>
    <property type="match status" value="1"/>
</dbReference>
<comment type="subcellular location">
    <subcellularLocation>
        <location evidence="1">Cytoplasm</location>
    </subcellularLocation>
</comment>
<feature type="compositionally biased region" description="Low complexity" evidence="9">
    <location>
        <begin position="83"/>
        <end position="102"/>
    </location>
</feature>
<dbReference type="PROSITE" id="PS50897">
    <property type="entry name" value="CTLH"/>
    <property type="match status" value="1"/>
</dbReference>
<dbReference type="SMART" id="SM00757">
    <property type="entry name" value="CRA"/>
    <property type="match status" value="1"/>
</dbReference>
<dbReference type="EMBL" id="BPWL01000010">
    <property type="protein sequence ID" value="GJJ14954.1"/>
    <property type="molecule type" value="Genomic_DNA"/>
</dbReference>
<name>A0AAV5AJZ4_9AGAM</name>
<evidence type="ECO:0000313" key="14">
    <source>
        <dbReference type="Proteomes" id="UP001050691"/>
    </source>
</evidence>
<sequence length="736" mass="82411">MFSLTRFFTSRVASTALRSTKYVSLQRIPLSTSFRAFSAGHPTLLAPAVKKTTARRETAKKSTTKAKPKIKAKPKTKSKAKSKSTASASKGGAKAKSTTKAAAKPKKATAKAKPSTRVPLKDRPPTKPVGAFFLYLRRAFSPTGKSMAEAQAATRDAAATWRNMSDAEKQVFRDEAKVLLENYNIQRIKWYKDPKNAAVLRKLNKDRVKHGKQRIHAPSGIGPKRPLTPFFRYMQELRATDALSREKVPSNTTWVTWTAREAGARWQMLSDAEKDKYTKAYQSDVPYENLRKTFRTSQKHIEREFITLQNNSQDILKKVSQNVYDTNDSVKAIDAMISRVEGLKRKLSELSANSTAPTHSVMRKRLEYLNSLENMTGRDDPAFDQWADVRLDRWLVDWALRTGNEKTARQIAEVKGIEVSNSLRGLPEQLVDPRFKPLVDIDLFSDIHRIEEALLSHSCTEALAWCSENKAALRKMKSTLEFDLRLQEFIELARARRTEEAIVYSKKNLVSWYDTHELQIRQASGLLAFPPTTTCTPYRRLYDLERWRVLSRTFRLAAYELSTLPTEPLLHLALYGGLSALKLPACSPFASRPSTTSRNNSSVSSSTVPAAGPFTSYPYSSLSTRIENAAIVTTPAISSPTGNAPVRNVDCPVCDPECLGQLANDVPWSHHVISTIVCRISGKIMDQDNMPMALPNGEVFSYEALMDIAAKNDGKIICPQTGETYTLSSLKKVYIS</sequence>
<dbReference type="GO" id="GO:0061630">
    <property type="term" value="F:ubiquitin protein ligase activity"/>
    <property type="evidence" value="ECO:0007669"/>
    <property type="project" value="InterPro"/>
</dbReference>
<dbReference type="PROSITE" id="PS51867">
    <property type="entry name" value="ZF_RING_GID"/>
    <property type="match status" value="1"/>
</dbReference>
<dbReference type="PROSITE" id="PS50118">
    <property type="entry name" value="HMG_BOX_2"/>
    <property type="match status" value="2"/>
</dbReference>
<evidence type="ECO:0000256" key="3">
    <source>
        <dbReference type="ARBA" id="ARBA00022490"/>
    </source>
</evidence>
<dbReference type="GO" id="GO:0043161">
    <property type="term" value="P:proteasome-mediated ubiquitin-dependent protein catabolic process"/>
    <property type="evidence" value="ECO:0007669"/>
    <property type="project" value="InterPro"/>
</dbReference>
<keyword evidence="7" id="KW-0238">DNA-binding</keyword>
<feature type="DNA-binding region" description="HMG box" evidence="7">
    <location>
        <begin position="223"/>
        <end position="295"/>
    </location>
</feature>
<evidence type="ECO:0000256" key="1">
    <source>
        <dbReference type="ARBA" id="ARBA00004496"/>
    </source>
</evidence>
<feature type="domain" description="HMG box" evidence="10">
    <location>
        <begin position="125"/>
        <end position="191"/>
    </location>
</feature>
<dbReference type="GO" id="GO:0003677">
    <property type="term" value="F:DNA binding"/>
    <property type="evidence" value="ECO:0007669"/>
    <property type="project" value="UniProtKB-UniRule"/>
</dbReference>
<dbReference type="InterPro" id="IPR036910">
    <property type="entry name" value="HMG_box_dom_sf"/>
</dbReference>
<evidence type="ECO:0000256" key="9">
    <source>
        <dbReference type="SAM" id="MobiDB-lite"/>
    </source>
</evidence>
<keyword evidence="7" id="KW-0539">Nucleus</keyword>
<feature type="domain" description="RING-Gid-type" evidence="12">
    <location>
        <begin position="651"/>
        <end position="721"/>
    </location>
</feature>
<evidence type="ECO:0000256" key="5">
    <source>
        <dbReference type="ARBA" id="ARBA00022771"/>
    </source>
</evidence>
<dbReference type="Pfam" id="PF00505">
    <property type="entry name" value="HMG_box"/>
    <property type="match status" value="1"/>
</dbReference>
<evidence type="ECO:0000256" key="6">
    <source>
        <dbReference type="ARBA" id="ARBA00022833"/>
    </source>
</evidence>
<organism evidence="13 14">
    <name type="scientific">Clathrus columnatus</name>
    <dbReference type="NCBI Taxonomy" id="1419009"/>
    <lineage>
        <taxon>Eukaryota</taxon>
        <taxon>Fungi</taxon>
        <taxon>Dikarya</taxon>
        <taxon>Basidiomycota</taxon>
        <taxon>Agaricomycotina</taxon>
        <taxon>Agaricomycetes</taxon>
        <taxon>Phallomycetidae</taxon>
        <taxon>Phallales</taxon>
        <taxon>Clathraceae</taxon>
        <taxon>Clathrus</taxon>
    </lineage>
</organism>
<accession>A0AAV5AJZ4</accession>